<evidence type="ECO:0000313" key="3">
    <source>
        <dbReference type="Proteomes" id="UP001165584"/>
    </source>
</evidence>
<dbReference type="PANTHER" id="PTHR36437">
    <property type="entry name" value="GLYOXALASE/BLEOMYCIN RESISTANCE PROTEIN/DIOXYGENASE"/>
    <property type="match status" value="1"/>
</dbReference>
<dbReference type="Pfam" id="PF00903">
    <property type="entry name" value="Glyoxalase"/>
    <property type="match status" value="1"/>
</dbReference>
<reference evidence="2" key="1">
    <citation type="submission" date="2022-08" db="EMBL/GenBank/DDBJ databases">
        <authorList>
            <person name="Deng Y."/>
            <person name="Han X.-F."/>
            <person name="Zhang Y.-Q."/>
        </authorList>
    </citation>
    <scope>NUCLEOTIDE SEQUENCE</scope>
    <source>
        <strain evidence="2">CPCC 205763</strain>
    </source>
</reference>
<comment type="caution">
    <text evidence="2">The sequence shown here is derived from an EMBL/GenBank/DDBJ whole genome shotgun (WGS) entry which is preliminary data.</text>
</comment>
<dbReference type="InterPro" id="IPR037523">
    <property type="entry name" value="VOC_core"/>
</dbReference>
<dbReference type="RefSeq" id="WP_259504013.1">
    <property type="nucleotide sequence ID" value="NZ_JANLCM010000001.1"/>
</dbReference>
<keyword evidence="3" id="KW-1185">Reference proteome</keyword>
<evidence type="ECO:0000259" key="1">
    <source>
        <dbReference type="PROSITE" id="PS51819"/>
    </source>
</evidence>
<accession>A0ABT2GN11</accession>
<evidence type="ECO:0000313" key="2">
    <source>
        <dbReference type="EMBL" id="MCS5716670.1"/>
    </source>
</evidence>
<dbReference type="PROSITE" id="PS51819">
    <property type="entry name" value="VOC"/>
    <property type="match status" value="1"/>
</dbReference>
<organism evidence="2 3">
    <name type="scientific">Herbiconiux aconitum</name>
    <dbReference type="NCBI Taxonomy" id="2970913"/>
    <lineage>
        <taxon>Bacteria</taxon>
        <taxon>Bacillati</taxon>
        <taxon>Actinomycetota</taxon>
        <taxon>Actinomycetes</taxon>
        <taxon>Micrococcales</taxon>
        <taxon>Microbacteriaceae</taxon>
        <taxon>Herbiconiux</taxon>
    </lineage>
</organism>
<sequence length="136" mass="14794">MDWKIELVAVPVSDVDRAKAFYVDQVGFIADHDHTVTDELRFVQLTPPGSACSIVLGKGITEMAPGSQKGVQIVVADADAAREHLLANNVPASEVDEQDWGRFVYFSDPDGNTWALQQLPDYAELAKKQAGSYSAT</sequence>
<gene>
    <name evidence="2" type="ORF">N1027_00795</name>
</gene>
<dbReference type="Proteomes" id="UP001165584">
    <property type="component" value="Unassembled WGS sequence"/>
</dbReference>
<proteinExistence type="predicted"/>
<dbReference type="PANTHER" id="PTHR36437:SF2">
    <property type="entry name" value="GLYOXALASE_BLEOMYCIN RESISTANCE PROTEIN_DIOXYGENASE"/>
    <property type="match status" value="1"/>
</dbReference>
<dbReference type="Gene3D" id="3.10.180.10">
    <property type="entry name" value="2,3-Dihydroxybiphenyl 1,2-Dioxygenase, domain 1"/>
    <property type="match status" value="1"/>
</dbReference>
<feature type="domain" description="VOC" evidence="1">
    <location>
        <begin position="4"/>
        <end position="119"/>
    </location>
</feature>
<dbReference type="InterPro" id="IPR004360">
    <property type="entry name" value="Glyas_Fos-R_dOase_dom"/>
</dbReference>
<protein>
    <submittedName>
        <fullName evidence="2">Glyoxalase superfamily protein</fullName>
    </submittedName>
</protein>
<dbReference type="SUPFAM" id="SSF54593">
    <property type="entry name" value="Glyoxalase/Bleomycin resistance protein/Dihydroxybiphenyl dioxygenase"/>
    <property type="match status" value="1"/>
</dbReference>
<name>A0ABT2GN11_9MICO</name>
<dbReference type="EMBL" id="JANLCM010000001">
    <property type="protein sequence ID" value="MCS5716670.1"/>
    <property type="molecule type" value="Genomic_DNA"/>
</dbReference>
<dbReference type="InterPro" id="IPR029068">
    <property type="entry name" value="Glyas_Bleomycin-R_OHBP_Dase"/>
</dbReference>